<evidence type="ECO:0000313" key="3">
    <source>
        <dbReference type="EMBL" id="GFH60291.1"/>
    </source>
</evidence>
<accession>A0AAD3DBL6</accession>
<dbReference type="AlphaFoldDB" id="A0AAD3DBL6"/>
<feature type="coiled-coil region" evidence="1">
    <location>
        <begin position="99"/>
        <end position="182"/>
    </location>
</feature>
<keyword evidence="2" id="KW-1133">Transmembrane helix</keyword>
<gene>
    <name evidence="3" type="ORF">CTEN210_16767</name>
</gene>
<keyword evidence="2" id="KW-0812">Transmembrane</keyword>
<keyword evidence="4" id="KW-1185">Reference proteome</keyword>
<reference evidence="3 4" key="1">
    <citation type="journal article" date="2021" name="Sci. Rep.">
        <title>The genome of the diatom Chaetoceros tenuissimus carries an ancient integrated fragment of an extant virus.</title>
        <authorList>
            <person name="Hongo Y."/>
            <person name="Kimura K."/>
            <person name="Takaki Y."/>
            <person name="Yoshida Y."/>
            <person name="Baba S."/>
            <person name="Kobayashi G."/>
            <person name="Nagasaki K."/>
            <person name="Hano T."/>
            <person name="Tomaru Y."/>
        </authorList>
    </citation>
    <scope>NUCLEOTIDE SEQUENCE [LARGE SCALE GENOMIC DNA]</scope>
    <source>
        <strain evidence="3 4">NIES-3715</strain>
    </source>
</reference>
<keyword evidence="2" id="KW-0472">Membrane</keyword>
<dbReference type="EMBL" id="BLLK01000069">
    <property type="protein sequence ID" value="GFH60291.1"/>
    <property type="molecule type" value="Genomic_DNA"/>
</dbReference>
<evidence type="ECO:0000256" key="1">
    <source>
        <dbReference type="SAM" id="Coils"/>
    </source>
</evidence>
<proteinExistence type="predicted"/>
<feature type="transmembrane region" description="Helical" evidence="2">
    <location>
        <begin position="81"/>
        <end position="98"/>
    </location>
</feature>
<keyword evidence="1" id="KW-0175">Coiled coil</keyword>
<sequence>MDIESNVEMTTQPFLAGVASLPSPKSHAEQIRDPNFNPEDDDEYLEQLPEWTMAEIATAVGAVGSIITSSVALIFAGINPIIWVTAIAGIIIPPYSALQQQKITDCKALEQSNEAMERELENLKFNNERLQGENEKLSKSVQKFQDMKDAFEECQNMGRISITELKQQLEESKRALAQMQVNRTNEIMDNVFDVLIAADRDENWELEDHEIDAMIKKLEGIVGVNVKDAALKNLIIREGRNLDSVMALLRKLLDDDPNTVVDDGGETVIEIED</sequence>
<protein>
    <submittedName>
        <fullName evidence="3">Uncharacterized protein</fullName>
    </submittedName>
</protein>
<name>A0AAD3DBL6_9STRA</name>
<organism evidence="3 4">
    <name type="scientific">Chaetoceros tenuissimus</name>
    <dbReference type="NCBI Taxonomy" id="426638"/>
    <lineage>
        <taxon>Eukaryota</taxon>
        <taxon>Sar</taxon>
        <taxon>Stramenopiles</taxon>
        <taxon>Ochrophyta</taxon>
        <taxon>Bacillariophyta</taxon>
        <taxon>Coscinodiscophyceae</taxon>
        <taxon>Chaetocerotophycidae</taxon>
        <taxon>Chaetocerotales</taxon>
        <taxon>Chaetocerotaceae</taxon>
        <taxon>Chaetoceros</taxon>
    </lineage>
</organism>
<dbReference type="Proteomes" id="UP001054902">
    <property type="component" value="Unassembled WGS sequence"/>
</dbReference>
<comment type="caution">
    <text evidence="3">The sequence shown here is derived from an EMBL/GenBank/DDBJ whole genome shotgun (WGS) entry which is preliminary data.</text>
</comment>
<evidence type="ECO:0000256" key="2">
    <source>
        <dbReference type="SAM" id="Phobius"/>
    </source>
</evidence>
<evidence type="ECO:0000313" key="4">
    <source>
        <dbReference type="Proteomes" id="UP001054902"/>
    </source>
</evidence>